<dbReference type="RefSeq" id="XP_015271905.1">
    <property type="nucleotide sequence ID" value="XM_015416419.1"/>
</dbReference>
<organism evidence="2 3">
    <name type="scientific">Gekko japonicus</name>
    <name type="common">Schlegel's Japanese gecko</name>
    <dbReference type="NCBI Taxonomy" id="146911"/>
    <lineage>
        <taxon>Eukaryota</taxon>
        <taxon>Metazoa</taxon>
        <taxon>Chordata</taxon>
        <taxon>Craniata</taxon>
        <taxon>Vertebrata</taxon>
        <taxon>Euteleostomi</taxon>
        <taxon>Lepidosauria</taxon>
        <taxon>Squamata</taxon>
        <taxon>Bifurcata</taxon>
        <taxon>Gekkota</taxon>
        <taxon>Gekkonidae</taxon>
        <taxon>Gekkoninae</taxon>
        <taxon>Gekko</taxon>
    </lineage>
</organism>
<accession>A0ABM1KDW8</accession>
<keyword evidence="3" id="KW-0675">Receptor</keyword>
<dbReference type="PANTHER" id="PTHR16131">
    <property type="entry name" value="LIGAND-DEPENDENT NUCLEAR RECEPTOR-INTERACTING FACTOR 1"/>
    <property type="match status" value="1"/>
</dbReference>
<dbReference type="GeneID" id="107114826"/>
<reference evidence="3" key="1">
    <citation type="submission" date="2025-08" db="UniProtKB">
        <authorList>
            <consortium name="RefSeq"/>
        </authorList>
    </citation>
    <scope>IDENTIFICATION</scope>
</reference>
<dbReference type="Proteomes" id="UP000694871">
    <property type="component" value="Unplaced"/>
</dbReference>
<protein>
    <submittedName>
        <fullName evidence="3">Ligand-dependent nuclear receptor-interacting factor 1</fullName>
    </submittedName>
</protein>
<keyword evidence="2" id="KW-1185">Reference proteome</keyword>
<feature type="region of interest" description="Disordered" evidence="1">
    <location>
        <begin position="1"/>
        <end position="21"/>
    </location>
</feature>
<evidence type="ECO:0000313" key="3">
    <source>
        <dbReference type="RefSeq" id="XP_015271905.1"/>
    </source>
</evidence>
<name>A0ABM1KDW8_GEKJA</name>
<dbReference type="InterPro" id="IPR026191">
    <property type="entry name" value="LRIF1"/>
</dbReference>
<dbReference type="PANTHER" id="PTHR16131:SF2">
    <property type="entry name" value="LIGAND-DEPENDENT NUCLEAR RECEPTOR-INTERACTING FACTOR 1"/>
    <property type="match status" value="1"/>
</dbReference>
<gene>
    <name evidence="3" type="primary">LRIF1</name>
</gene>
<dbReference type="Pfam" id="PF15741">
    <property type="entry name" value="LRIF1"/>
    <property type="match status" value="1"/>
</dbReference>
<evidence type="ECO:0000256" key="1">
    <source>
        <dbReference type="SAM" id="MobiDB-lite"/>
    </source>
</evidence>
<proteinExistence type="predicted"/>
<evidence type="ECO:0000313" key="2">
    <source>
        <dbReference type="Proteomes" id="UP000694871"/>
    </source>
</evidence>
<sequence>MSGRTLDGAQRVDGKMGGTEGLAVAPASPGVAGNIYRIVQMTGPDGQKLLKLLPVSETLGNAAPSIHAPVVSDNTNVNASVSGLVSLKTMFTKTTTVFSNTTASPLVNIPALLTGAPGNLILQNKLDKVELVKVTHVVNENRTITSSSAIQNNYVSTDKLSFQKDVASMSSVNSDALMNTKNLPVVNSSVLPSGHHLQIPAYAEVKSVPASCLPPAIQQKILAVAVTNASVIPKAAKPPNVIYVSPVKTVKTPVSKCLQYTNPTPAAEIAKPLVLTSAQTAVSSSVPDAVLHNSQGQREAPMKWVVQENPQSSASCLVPVRSSNDMVSKMLKTLVDSKNVKNNPASALPACSSSLSESQAKLSPVKDNALVMYNGKVYLLTRKGSTTESGPDDKQVSATADTNVRKHISQVTSSVGDNTITSQVVNLVLSKNKGVALSAKDPKSCENVPLPLWSEWNKTLKVAPILTSPRGNLQIGFVSQQEAVSASENTPVGIKVDKRVTEKDLNVNIIQKTLSPKTVALHSSTSDVSKDEEQKIEKINSTGMAIKQRKVQHRKQYTEIRKKFGLLKEERVYLRRLPLLNSVIKTEEIELSNNVHTNDSCRLLQAITVKPESEEEEMVLGKQDSNMKRNAELPEPVLENAKRRKTLGPSLDHDNPSSVMDNLVSFCGQFLSQQENPTVSLLCSSNGGSDPNTCMQSSEDSEVLCPTSHGITNETPFSASSLGEDCFLFSPPDLEETIKDEKIERLKLLLKKHEAALEDVCKKQET</sequence>